<dbReference type="EMBL" id="AP018930">
    <property type="protein sequence ID" value="BBG27737.1"/>
    <property type="molecule type" value="Genomic_DNA"/>
</dbReference>
<dbReference type="Proteomes" id="UP000325030">
    <property type="component" value="Chromosome"/>
</dbReference>
<feature type="transmembrane region" description="Helical" evidence="1">
    <location>
        <begin position="252"/>
        <end position="277"/>
    </location>
</feature>
<feature type="transmembrane region" description="Helical" evidence="1">
    <location>
        <begin position="222"/>
        <end position="240"/>
    </location>
</feature>
<keyword evidence="1" id="KW-0472">Membrane</keyword>
<accession>A0A510DXM0</accession>
<keyword evidence="1" id="KW-1133">Transmembrane helix</keyword>
<feature type="transmembrane region" description="Helical" evidence="1">
    <location>
        <begin position="36"/>
        <end position="56"/>
    </location>
</feature>
<reference evidence="2 4" key="2">
    <citation type="journal article" date="2020" name="Int. J. Syst. Evol. Microbiol.">
        <title>Sulfuracidifex tepidarius gen. nov., sp. nov. and transfer of Sulfolobus metallicus Huber and Stetter 1992 to the genus Sulfuracidifex as Sulfuracidifex metallicus comb. nov.</title>
        <authorList>
            <person name="Itoh T."/>
            <person name="Miura T."/>
            <person name="Sakai H.D."/>
            <person name="Kato S."/>
            <person name="Ohkuma M."/>
            <person name="Takashina T."/>
        </authorList>
    </citation>
    <scope>NUCLEOTIDE SEQUENCE [LARGE SCALE GENOMIC DNA]</scope>
    <source>
        <strain evidence="2 4">IC-006</strain>
        <strain evidence="3">IC-007</strain>
    </source>
</reference>
<proteinExistence type="predicted"/>
<accession>A0A510E5M8</accession>
<keyword evidence="1" id="KW-0812">Transmembrane</keyword>
<feature type="transmembrane region" description="Helical" evidence="1">
    <location>
        <begin position="195"/>
        <end position="215"/>
    </location>
</feature>
<evidence type="ECO:0000313" key="3">
    <source>
        <dbReference type="EMBL" id="BBG27737.1"/>
    </source>
</evidence>
<sequence>MEATVLFPVIINGFRVVNVWYCPMSDTGQITFITPFLEYVFSFLLISVTVGVVLFRKKGNRFILVRGPMRIKNVIRAVLKDKVGFALVSTYFVLYYISYLITSGVLLVPGLNVDKYFVQLTLTTYEGAGLSVLKLGGLYLVAEPSIMLMGLAVDLLLTVSLILSYYVISLIYVSANLYSFPVPKSFRLSATSTAGGFLTASVPSIGTIAGICCLTPTAMNSLLYMASGALPLTKGVAWKYGTFVLGAWTGGIMQALALGSTVLAGALILGISAYYVVRISRRLADRYEVMISG</sequence>
<protein>
    <submittedName>
        <fullName evidence="2">Uncharacterized protein</fullName>
    </submittedName>
</protein>
<dbReference type="GeneID" id="41718603"/>
<dbReference type="Proteomes" id="UP000322983">
    <property type="component" value="Chromosome"/>
</dbReference>
<keyword evidence="4" id="KW-1185">Reference proteome</keyword>
<dbReference type="STRING" id="1294262.GCA_001316085_02590"/>
<evidence type="ECO:0000313" key="2">
    <source>
        <dbReference type="EMBL" id="BBG24954.1"/>
    </source>
</evidence>
<organism evidence="2 4">
    <name type="scientific">Sulfuracidifex tepidarius</name>
    <dbReference type="NCBI Taxonomy" id="1294262"/>
    <lineage>
        <taxon>Archaea</taxon>
        <taxon>Thermoproteota</taxon>
        <taxon>Thermoprotei</taxon>
        <taxon>Sulfolobales</taxon>
        <taxon>Sulfolobaceae</taxon>
        <taxon>Sulfuracidifex</taxon>
    </lineage>
</organism>
<evidence type="ECO:0000313" key="5">
    <source>
        <dbReference type="Proteomes" id="UP000325030"/>
    </source>
</evidence>
<feature type="transmembrane region" description="Helical" evidence="1">
    <location>
        <begin position="117"/>
        <end position="141"/>
    </location>
</feature>
<evidence type="ECO:0000313" key="4">
    <source>
        <dbReference type="Proteomes" id="UP000322983"/>
    </source>
</evidence>
<dbReference type="EMBL" id="AP018929">
    <property type="protein sequence ID" value="BBG24954.1"/>
    <property type="molecule type" value="Genomic_DNA"/>
</dbReference>
<name>A0A510DXM0_9CREN</name>
<evidence type="ECO:0000256" key="1">
    <source>
        <dbReference type="SAM" id="Phobius"/>
    </source>
</evidence>
<dbReference type="KEGG" id="step:IC006_2288"/>
<dbReference type="AlphaFoldDB" id="A0A510DXM0"/>
<gene>
    <name evidence="2" type="ORF">IC006_2288</name>
    <name evidence="3" type="ORF">IC007_2291</name>
</gene>
<feature type="transmembrane region" description="Helical" evidence="1">
    <location>
        <begin position="77"/>
        <end position="97"/>
    </location>
</feature>
<dbReference type="RefSeq" id="WP_232048904.1">
    <property type="nucleotide sequence ID" value="NZ_AP018929.1"/>
</dbReference>
<reference evidence="5" key="1">
    <citation type="submission" date="2018-09" db="EMBL/GenBank/DDBJ databases">
        <title>Complete Genome Sequencing of Sulfolobus sp. JCM 16834.</title>
        <authorList>
            <person name="Kato S."/>
            <person name="Itoh T."/>
            <person name="Ohkuma M."/>
        </authorList>
    </citation>
    <scope>NUCLEOTIDE SEQUENCE [LARGE SCALE GENOMIC DNA]</scope>
    <source>
        <strain evidence="5">IC-007</strain>
    </source>
</reference>
<feature type="transmembrane region" description="Helical" evidence="1">
    <location>
        <begin position="153"/>
        <end position="175"/>
    </location>
</feature>